<dbReference type="GO" id="GO:0004222">
    <property type="term" value="F:metalloendopeptidase activity"/>
    <property type="evidence" value="ECO:0007669"/>
    <property type="project" value="UniProtKB-UniRule"/>
</dbReference>
<dbReference type="InterPro" id="IPR034035">
    <property type="entry name" value="Astacin-like_dom"/>
</dbReference>
<protein>
    <recommendedName>
        <fullName evidence="2">Metalloendopeptidase</fullName>
        <ecNumber evidence="2">3.4.24.-</ecNumber>
    </recommendedName>
</protein>
<dbReference type="AlphaFoldDB" id="A0A226DS05"/>
<keyword evidence="6" id="KW-1185">Reference proteome</keyword>
<dbReference type="EMBL" id="LNIX01000012">
    <property type="protein sequence ID" value="OXA48305.1"/>
    <property type="molecule type" value="Genomic_DNA"/>
</dbReference>
<keyword evidence="2" id="KW-0732">Signal</keyword>
<dbReference type="PROSITE" id="PS51864">
    <property type="entry name" value="ASTACIN"/>
    <property type="match status" value="1"/>
</dbReference>
<proteinExistence type="predicted"/>
<comment type="caution">
    <text evidence="5">The sequence shown here is derived from an EMBL/GenBank/DDBJ whole genome shotgun (WGS) entry which is preliminary data.</text>
</comment>
<dbReference type="PANTHER" id="PTHR10127">
    <property type="entry name" value="DISCOIDIN, CUB, EGF, LAMININ , AND ZINC METALLOPROTEASE DOMAIN CONTAINING"/>
    <property type="match status" value="1"/>
</dbReference>
<gene>
    <name evidence="5" type="ORF">Fcan01_17069</name>
</gene>
<dbReference type="Proteomes" id="UP000198287">
    <property type="component" value="Unassembled WGS sequence"/>
</dbReference>
<feature type="region of interest" description="Disordered" evidence="3">
    <location>
        <begin position="69"/>
        <end position="107"/>
    </location>
</feature>
<dbReference type="Gene3D" id="3.40.390.10">
    <property type="entry name" value="Collagenase (Catalytic Domain)"/>
    <property type="match status" value="1"/>
</dbReference>
<name>A0A226DS05_FOLCA</name>
<dbReference type="GO" id="GO:0008270">
    <property type="term" value="F:zinc ion binding"/>
    <property type="evidence" value="ECO:0007669"/>
    <property type="project" value="UniProtKB-UniRule"/>
</dbReference>
<dbReference type="GO" id="GO:0006508">
    <property type="term" value="P:proteolysis"/>
    <property type="evidence" value="ECO:0007669"/>
    <property type="project" value="UniProtKB-KW"/>
</dbReference>
<evidence type="ECO:0000259" key="4">
    <source>
        <dbReference type="PROSITE" id="PS51864"/>
    </source>
</evidence>
<dbReference type="InterPro" id="IPR024079">
    <property type="entry name" value="MetalloPept_cat_dom_sf"/>
</dbReference>
<feature type="binding site" evidence="1">
    <location>
        <position position="701"/>
    </location>
    <ligand>
        <name>Zn(2+)</name>
        <dbReference type="ChEBI" id="CHEBI:29105"/>
        <note>catalytic</note>
    </ligand>
</feature>
<comment type="caution">
    <text evidence="1">Lacks conserved residue(s) required for the propagation of feature annotation.</text>
</comment>
<sequence length="799" mass="90668">MVHYILTIFVTLSFVLASRAWLLDDLIRNGTKLEWTYERKGVKYYMTPDMTADVIDSPRLRFNVTYTTTLPTDPTATTTPDPPTTTEDPATPHSSTSPLTTGPTMPTTPGPEMLHTLFLAGTWEYVTVLGNILTTNYTSETFFTLIPVTGGENQFHLFYDGETFVAPRTRAPFEFFLQSQFPAEPPAVFSLEPYKFYLNSSYGGTRSRIRTTLQEIERLPTEAERLVAFQDLIEQMNVFNHILGGNEAFQVGDCIRPSEDFLLKLPGLSPAGDVIPMSEHVAWLQPWPLYPFTFSGDRIRSGSGQYWVLDTNKNLRSDISPPSGTFVPHFSTNTTESFLVSTDHNYFLTFIGGNSTSRTFVSWLSSPTFSHAAFIASRYEVNVGDMYGSKNKPLIPVVAHIIRKYSPLPELGQKFEQLISAVEDNGHMAGKEIFSVGAIMSQSSLPSNHPAFSMLPEASDLHEGIQSYSFRISPPPMANETFSPVKYCIVYGFGGDIQQQRVYIDPTTKRLTQELLSSDGLVYDLELHLEQDLELVNIRWNNTPVGTPDMVPDFYFHAGNQLRNASFTMRSSLNGNNPPIAFRGDDVRRNTIQTQNFWRDVNYKWPKGVIPYVISPKYSSSDKQIVLNAMAEWQQKTCVRFILRTSSHRDYVEITPEDGTSYYCYSYVGRQGGRQFMKMYGECLRHAAMVHELGHVIGFNHEQQRPDRDDFITVHLENVDPAYHYTYDKFSSAQVNNMGTPYDYSSVMHYPFFAFAKTYDESRPAMTLKDGSINAIRREAEKLSPVDIKKVQVYYNNCK</sequence>
<keyword evidence="1 2" id="KW-0645">Protease</keyword>
<dbReference type="PANTHER" id="PTHR10127:SF883">
    <property type="entry name" value="ZINC METALLOPROTEINASE NAS-8"/>
    <property type="match status" value="1"/>
</dbReference>
<keyword evidence="1 2" id="KW-0482">Metalloprotease</keyword>
<dbReference type="Pfam" id="PF01400">
    <property type="entry name" value="Astacin"/>
    <property type="match status" value="1"/>
</dbReference>
<keyword evidence="1 2" id="KW-0479">Metal-binding</keyword>
<accession>A0A226DS05</accession>
<dbReference type="PRINTS" id="PR00480">
    <property type="entry name" value="ASTACIN"/>
</dbReference>
<feature type="signal peptide" evidence="2">
    <location>
        <begin position="1"/>
        <end position="17"/>
    </location>
</feature>
<feature type="binding site" evidence="1">
    <location>
        <position position="691"/>
    </location>
    <ligand>
        <name>Zn(2+)</name>
        <dbReference type="ChEBI" id="CHEBI:29105"/>
        <note>catalytic</note>
    </ligand>
</feature>
<evidence type="ECO:0000256" key="3">
    <source>
        <dbReference type="SAM" id="MobiDB-lite"/>
    </source>
</evidence>
<evidence type="ECO:0000256" key="2">
    <source>
        <dbReference type="RuleBase" id="RU361183"/>
    </source>
</evidence>
<keyword evidence="1 2" id="KW-0862">Zinc</keyword>
<evidence type="ECO:0000313" key="6">
    <source>
        <dbReference type="Proteomes" id="UP000198287"/>
    </source>
</evidence>
<feature type="binding site" evidence="1">
    <location>
        <position position="695"/>
    </location>
    <ligand>
        <name>Zn(2+)</name>
        <dbReference type="ChEBI" id="CHEBI:29105"/>
        <note>catalytic</note>
    </ligand>
</feature>
<dbReference type="OrthoDB" id="431034at2759"/>
<keyword evidence="1 2" id="KW-0378">Hydrolase</keyword>
<comment type="cofactor">
    <cofactor evidence="1 2">
        <name>Zn(2+)</name>
        <dbReference type="ChEBI" id="CHEBI:29105"/>
    </cofactor>
    <text evidence="1 2">Binds 1 zinc ion per subunit.</text>
</comment>
<feature type="active site" evidence="1">
    <location>
        <position position="692"/>
    </location>
</feature>
<organism evidence="5 6">
    <name type="scientific">Folsomia candida</name>
    <name type="common">Springtail</name>
    <dbReference type="NCBI Taxonomy" id="158441"/>
    <lineage>
        <taxon>Eukaryota</taxon>
        <taxon>Metazoa</taxon>
        <taxon>Ecdysozoa</taxon>
        <taxon>Arthropoda</taxon>
        <taxon>Hexapoda</taxon>
        <taxon>Collembola</taxon>
        <taxon>Entomobryomorpha</taxon>
        <taxon>Isotomoidea</taxon>
        <taxon>Isotomidae</taxon>
        <taxon>Proisotominae</taxon>
        <taxon>Folsomia</taxon>
    </lineage>
</organism>
<evidence type="ECO:0000313" key="5">
    <source>
        <dbReference type="EMBL" id="OXA48305.1"/>
    </source>
</evidence>
<dbReference type="InterPro" id="IPR001506">
    <property type="entry name" value="Peptidase_M12A"/>
</dbReference>
<dbReference type="SUPFAM" id="SSF55486">
    <property type="entry name" value="Metalloproteases ('zincins'), catalytic domain"/>
    <property type="match status" value="1"/>
</dbReference>
<dbReference type="CDD" id="cd04280">
    <property type="entry name" value="ZnMc_astacin_like"/>
    <property type="match status" value="1"/>
</dbReference>
<feature type="chain" id="PRO_5011828039" description="Metalloendopeptidase" evidence="2">
    <location>
        <begin position="18"/>
        <end position="799"/>
    </location>
</feature>
<reference evidence="5 6" key="1">
    <citation type="submission" date="2015-12" db="EMBL/GenBank/DDBJ databases">
        <title>The genome of Folsomia candida.</title>
        <authorList>
            <person name="Faddeeva A."/>
            <person name="Derks M.F."/>
            <person name="Anvar Y."/>
            <person name="Smit S."/>
            <person name="Van Straalen N."/>
            <person name="Roelofs D."/>
        </authorList>
    </citation>
    <scope>NUCLEOTIDE SEQUENCE [LARGE SCALE GENOMIC DNA]</scope>
    <source>
        <strain evidence="5 6">VU population</strain>
        <tissue evidence="5">Whole body</tissue>
    </source>
</reference>
<dbReference type="SMART" id="SM00235">
    <property type="entry name" value="ZnMc"/>
    <property type="match status" value="1"/>
</dbReference>
<dbReference type="EC" id="3.4.24.-" evidence="2"/>
<dbReference type="InterPro" id="IPR006026">
    <property type="entry name" value="Peptidase_Metallo"/>
</dbReference>
<evidence type="ECO:0000256" key="1">
    <source>
        <dbReference type="PROSITE-ProRule" id="PRU01211"/>
    </source>
</evidence>
<feature type="domain" description="Peptidase M12A" evidence="4">
    <location>
        <begin position="596"/>
        <end position="799"/>
    </location>
</feature>